<keyword evidence="5" id="KW-0813">Transport</keyword>
<keyword evidence="9" id="KW-1185">Reference proteome</keyword>
<feature type="transmembrane region" description="Helical" evidence="5">
    <location>
        <begin position="437"/>
        <end position="458"/>
    </location>
</feature>
<comment type="similarity">
    <text evidence="5">Belongs to the ligand-gated ion channel (TC 1.A.9) family.</text>
</comment>
<dbReference type="CDD" id="cd18989">
    <property type="entry name" value="LGIC_ECD_cation"/>
    <property type="match status" value="1"/>
</dbReference>
<name>A0A8B6C266_MYTGA</name>
<dbReference type="PANTHER" id="PTHR18945">
    <property type="entry name" value="NEUROTRANSMITTER GATED ION CHANNEL"/>
    <property type="match status" value="1"/>
</dbReference>
<dbReference type="FunFam" id="2.70.170.10:FF:000028">
    <property type="entry name" value="AcetylCholine Receptor"/>
    <property type="match status" value="1"/>
</dbReference>
<feature type="domain" description="Neurotransmitter-gated ion-channel transmembrane" evidence="7">
    <location>
        <begin position="246"/>
        <end position="366"/>
    </location>
</feature>
<dbReference type="AlphaFoldDB" id="A0A8B6C266"/>
<keyword evidence="5" id="KW-0407">Ion channel</keyword>
<accession>A0A8B6C266</accession>
<evidence type="ECO:0000256" key="4">
    <source>
        <dbReference type="ARBA" id="ARBA00023136"/>
    </source>
</evidence>
<gene>
    <name evidence="8" type="ORF">MGAL_10B029682</name>
</gene>
<dbReference type="GO" id="GO:0005230">
    <property type="term" value="F:extracellular ligand-gated monoatomic ion channel activity"/>
    <property type="evidence" value="ECO:0007669"/>
    <property type="project" value="InterPro"/>
</dbReference>
<dbReference type="InterPro" id="IPR018000">
    <property type="entry name" value="Neurotransmitter_ion_chnl_CS"/>
</dbReference>
<evidence type="ECO:0000259" key="7">
    <source>
        <dbReference type="Pfam" id="PF02932"/>
    </source>
</evidence>
<dbReference type="InterPro" id="IPR036719">
    <property type="entry name" value="Neuro-gated_channel_TM_sf"/>
</dbReference>
<dbReference type="InterPro" id="IPR006029">
    <property type="entry name" value="Neurotrans-gated_channel_TM"/>
</dbReference>
<keyword evidence="5" id="KW-0732">Signal</keyword>
<dbReference type="PROSITE" id="PS00236">
    <property type="entry name" value="NEUROTR_ION_CHANNEL"/>
    <property type="match status" value="1"/>
</dbReference>
<feature type="signal peptide" evidence="5">
    <location>
        <begin position="1"/>
        <end position="26"/>
    </location>
</feature>
<evidence type="ECO:0000256" key="1">
    <source>
        <dbReference type="ARBA" id="ARBA00004141"/>
    </source>
</evidence>
<evidence type="ECO:0000313" key="8">
    <source>
        <dbReference type="EMBL" id="VDH99084.1"/>
    </source>
</evidence>
<evidence type="ECO:0000256" key="3">
    <source>
        <dbReference type="ARBA" id="ARBA00022989"/>
    </source>
</evidence>
<evidence type="ECO:0000259" key="6">
    <source>
        <dbReference type="Pfam" id="PF02931"/>
    </source>
</evidence>
<protein>
    <submittedName>
        <fullName evidence="8">Uncharacterized protein</fullName>
    </submittedName>
</protein>
<dbReference type="SUPFAM" id="SSF90112">
    <property type="entry name" value="Neurotransmitter-gated ion-channel transmembrane pore"/>
    <property type="match status" value="1"/>
</dbReference>
<dbReference type="PRINTS" id="PR00252">
    <property type="entry name" value="NRIONCHANNEL"/>
</dbReference>
<keyword evidence="2 5" id="KW-0812">Transmembrane</keyword>
<keyword evidence="4 5" id="KW-0472">Membrane</keyword>
<sequence length="468" mass="53336">MADKKLSPFNFGGFFIFLLCFQTVNGVTLASDWQFFYNKIFADYNKLSFPMNNQSDQLNVSISMKLDNIQEFSDRDGTITLVGNFIISWKSEILTWTEKPVGVIDVITTAKIPRSDLWYPPIYTYNGVDQLSVVGTNNDLIDVRFDGTHTWKPAFIIKAGCDVNIELFPFDSQTCSFDMSHLDYSPEELSLSTTSTSLDTTDFAQNIVWDMNTTTVSTRSTSKATYVSFTIHLKRRSTYFVIVLAAPILLLGIINGFAFLMPIDHGRVGFSMTVYLTFSVFLTIIGDNLPRTSNPLSTLSLYIVILMAFSGVITIISIFTVRQHLKTVDLKVPSVVAFIVGTMCCMVCRCKREKKATIHPDGISISSYDFADKKRKFDVYYLPQEHKFGVSNVKWDKWKKREEIEEPPPYTKKLTCSERCWFCRVPEEMTWVTVSRAFDYLLFLATIAVHSYLAYVFLNPMLKEGGYV</sequence>
<organism evidence="8 9">
    <name type="scientific">Mytilus galloprovincialis</name>
    <name type="common">Mediterranean mussel</name>
    <dbReference type="NCBI Taxonomy" id="29158"/>
    <lineage>
        <taxon>Eukaryota</taxon>
        <taxon>Metazoa</taxon>
        <taxon>Spiralia</taxon>
        <taxon>Lophotrochozoa</taxon>
        <taxon>Mollusca</taxon>
        <taxon>Bivalvia</taxon>
        <taxon>Autobranchia</taxon>
        <taxon>Pteriomorphia</taxon>
        <taxon>Mytilida</taxon>
        <taxon>Mytiloidea</taxon>
        <taxon>Mytilidae</taxon>
        <taxon>Mytilinae</taxon>
        <taxon>Mytilus</taxon>
    </lineage>
</organism>
<dbReference type="EMBL" id="UYJE01001098">
    <property type="protein sequence ID" value="VDH99084.1"/>
    <property type="molecule type" value="Genomic_DNA"/>
</dbReference>
<keyword evidence="5" id="KW-0406">Ion transport</keyword>
<dbReference type="OrthoDB" id="6160691at2759"/>
<keyword evidence="3 5" id="KW-1133">Transmembrane helix</keyword>
<dbReference type="Pfam" id="PF02931">
    <property type="entry name" value="Neur_chan_LBD"/>
    <property type="match status" value="1"/>
</dbReference>
<dbReference type="Gene3D" id="1.20.58.390">
    <property type="entry name" value="Neurotransmitter-gated ion-channel transmembrane domain"/>
    <property type="match status" value="1"/>
</dbReference>
<evidence type="ECO:0000256" key="5">
    <source>
        <dbReference type="RuleBase" id="RU000687"/>
    </source>
</evidence>
<dbReference type="Gene3D" id="2.70.170.10">
    <property type="entry name" value="Neurotransmitter-gated ion-channel ligand-binding domain"/>
    <property type="match status" value="1"/>
</dbReference>
<evidence type="ECO:0000256" key="2">
    <source>
        <dbReference type="ARBA" id="ARBA00022692"/>
    </source>
</evidence>
<feature type="transmembrane region" description="Helical" evidence="5">
    <location>
        <begin position="239"/>
        <end position="261"/>
    </location>
</feature>
<dbReference type="Pfam" id="PF02932">
    <property type="entry name" value="Neur_chan_memb"/>
    <property type="match status" value="1"/>
</dbReference>
<dbReference type="GO" id="GO:0004888">
    <property type="term" value="F:transmembrane signaling receptor activity"/>
    <property type="evidence" value="ECO:0007669"/>
    <property type="project" value="InterPro"/>
</dbReference>
<feature type="transmembrane region" description="Helical" evidence="5">
    <location>
        <begin position="268"/>
        <end position="287"/>
    </location>
</feature>
<comment type="subcellular location">
    <subcellularLocation>
        <location evidence="1">Membrane</location>
        <topology evidence="1">Multi-pass membrane protein</topology>
    </subcellularLocation>
</comment>
<evidence type="ECO:0000313" key="9">
    <source>
        <dbReference type="Proteomes" id="UP000596742"/>
    </source>
</evidence>
<comment type="caution">
    <text evidence="8">The sequence shown here is derived from an EMBL/GenBank/DDBJ whole genome shotgun (WGS) entry which is preliminary data.</text>
</comment>
<dbReference type="CDD" id="cd19051">
    <property type="entry name" value="LGIC_TM_cation"/>
    <property type="match status" value="1"/>
</dbReference>
<dbReference type="Proteomes" id="UP000596742">
    <property type="component" value="Unassembled WGS sequence"/>
</dbReference>
<dbReference type="InterPro" id="IPR006201">
    <property type="entry name" value="Neur_channel"/>
</dbReference>
<dbReference type="InterPro" id="IPR038050">
    <property type="entry name" value="Neuro_actylchol_rec"/>
</dbReference>
<dbReference type="SUPFAM" id="SSF63712">
    <property type="entry name" value="Nicotinic receptor ligand binding domain-like"/>
    <property type="match status" value="1"/>
</dbReference>
<feature type="transmembrane region" description="Helical" evidence="5">
    <location>
        <begin position="299"/>
        <end position="321"/>
    </location>
</feature>
<dbReference type="InterPro" id="IPR006202">
    <property type="entry name" value="Neur_chan_lig-bd"/>
</dbReference>
<dbReference type="GO" id="GO:0016020">
    <property type="term" value="C:membrane"/>
    <property type="evidence" value="ECO:0007669"/>
    <property type="project" value="UniProtKB-SubCell"/>
</dbReference>
<reference evidence="8" key="1">
    <citation type="submission" date="2018-11" db="EMBL/GenBank/DDBJ databases">
        <authorList>
            <person name="Alioto T."/>
            <person name="Alioto T."/>
        </authorList>
    </citation>
    <scope>NUCLEOTIDE SEQUENCE</scope>
</reference>
<dbReference type="InterPro" id="IPR036734">
    <property type="entry name" value="Neur_chan_lig-bd_sf"/>
</dbReference>
<feature type="chain" id="PRO_5033096998" evidence="5">
    <location>
        <begin position="27"/>
        <end position="468"/>
    </location>
</feature>
<feature type="domain" description="Neurotransmitter-gated ion-channel ligand-binding" evidence="6">
    <location>
        <begin position="37"/>
        <end position="236"/>
    </location>
</feature>
<proteinExistence type="inferred from homology"/>